<keyword evidence="2" id="KW-1185">Reference proteome</keyword>
<proteinExistence type="predicted"/>
<dbReference type="AlphaFoldDB" id="A0AA86SG35"/>
<dbReference type="Proteomes" id="UP001189624">
    <property type="component" value="Chromosome 4"/>
</dbReference>
<dbReference type="Gramene" id="rna-AYBTSS11_LOCUS12999">
    <property type="protein sequence ID" value="CAJ1948085.1"/>
    <property type="gene ID" value="gene-AYBTSS11_LOCUS12999"/>
</dbReference>
<name>A0AA86SG35_9FABA</name>
<dbReference type="EMBL" id="OY731401">
    <property type="protein sequence ID" value="CAJ1948085.1"/>
    <property type="molecule type" value="Genomic_DNA"/>
</dbReference>
<sequence length="105" mass="12060">MLLQQHLLQSLQNTICLSLNLMPNTWTLVPWRGSMMRTNCVKENSPGRGVKFTRLPTGSAVRGEEKVTAEVRDGKKNSARVWIGTYVSEKKKQVYDKRCFQDTWS</sequence>
<protein>
    <submittedName>
        <fullName evidence="1">Uncharacterized protein</fullName>
    </submittedName>
</protein>
<reference evidence="1" key="1">
    <citation type="submission" date="2023-10" db="EMBL/GenBank/DDBJ databases">
        <authorList>
            <person name="Domelevo Entfellner J.-B."/>
        </authorList>
    </citation>
    <scope>NUCLEOTIDE SEQUENCE</scope>
</reference>
<gene>
    <name evidence="1" type="ORF">AYBTSS11_LOCUS12999</name>
</gene>
<organism evidence="1 2">
    <name type="scientific">Sphenostylis stenocarpa</name>
    <dbReference type="NCBI Taxonomy" id="92480"/>
    <lineage>
        <taxon>Eukaryota</taxon>
        <taxon>Viridiplantae</taxon>
        <taxon>Streptophyta</taxon>
        <taxon>Embryophyta</taxon>
        <taxon>Tracheophyta</taxon>
        <taxon>Spermatophyta</taxon>
        <taxon>Magnoliopsida</taxon>
        <taxon>eudicotyledons</taxon>
        <taxon>Gunneridae</taxon>
        <taxon>Pentapetalae</taxon>
        <taxon>rosids</taxon>
        <taxon>fabids</taxon>
        <taxon>Fabales</taxon>
        <taxon>Fabaceae</taxon>
        <taxon>Papilionoideae</taxon>
        <taxon>50 kb inversion clade</taxon>
        <taxon>NPAAA clade</taxon>
        <taxon>indigoferoid/millettioid clade</taxon>
        <taxon>Phaseoleae</taxon>
        <taxon>Sphenostylis</taxon>
    </lineage>
</organism>
<accession>A0AA86SG35</accession>
<evidence type="ECO:0000313" key="2">
    <source>
        <dbReference type="Proteomes" id="UP001189624"/>
    </source>
</evidence>
<evidence type="ECO:0000313" key="1">
    <source>
        <dbReference type="EMBL" id="CAJ1948085.1"/>
    </source>
</evidence>